<dbReference type="STRING" id="118168.MC7420_3216"/>
<evidence type="ECO:0000313" key="2">
    <source>
        <dbReference type="Proteomes" id="UP000003835"/>
    </source>
</evidence>
<proteinExistence type="predicted"/>
<keyword evidence="2" id="KW-1185">Reference proteome</keyword>
<dbReference type="EMBL" id="DS989861">
    <property type="protein sequence ID" value="EDX72770.1"/>
    <property type="molecule type" value="Genomic_DNA"/>
</dbReference>
<dbReference type="HOGENOM" id="CLU_3268483_0_0_3"/>
<sequence>MRQCPLNREPTNPADFKVDLDYCPLAFYCRKLLVRSRPTRE</sequence>
<reference evidence="1 2" key="1">
    <citation type="submission" date="2008-07" db="EMBL/GenBank/DDBJ databases">
        <authorList>
            <person name="Tandeau de Marsac N."/>
            <person name="Ferriera S."/>
            <person name="Johnson J."/>
            <person name="Kravitz S."/>
            <person name="Beeson K."/>
            <person name="Sutton G."/>
            <person name="Rogers Y.-H."/>
            <person name="Friedman R."/>
            <person name="Frazier M."/>
            <person name="Venter J.C."/>
        </authorList>
    </citation>
    <scope>NUCLEOTIDE SEQUENCE [LARGE SCALE GENOMIC DNA]</scope>
    <source>
        <strain evidence="1 2">PCC 7420</strain>
    </source>
</reference>
<dbReference type="Proteomes" id="UP000003835">
    <property type="component" value="Unassembled WGS sequence"/>
</dbReference>
<accession>B4VZ49</accession>
<protein>
    <submittedName>
        <fullName evidence="1">Uncharacterized protein</fullName>
    </submittedName>
</protein>
<organism evidence="1 2">
    <name type="scientific">Coleofasciculus chthonoplastes PCC 7420</name>
    <dbReference type="NCBI Taxonomy" id="118168"/>
    <lineage>
        <taxon>Bacteria</taxon>
        <taxon>Bacillati</taxon>
        <taxon>Cyanobacteriota</taxon>
        <taxon>Cyanophyceae</taxon>
        <taxon>Coleofasciculales</taxon>
        <taxon>Coleofasciculaceae</taxon>
        <taxon>Coleofasciculus</taxon>
    </lineage>
</organism>
<dbReference type="AlphaFoldDB" id="B4VZ49"/>
<name>B4VZ49_9CYAN</name>
<evidence type="ECO:0000313" key="1">
    <source>
        <dbReference type="EMBL" id="EDX72770.1"/>
    </source>
</evidence>
<gene>
    <name evidence="1" type="ORF">MC7420_3216</name>
</gene>